<organism evidence="2 3">
    <name type="scientific">Bathycoccus prasinos</name>
    <dbReference type="NCBI Taxonomy" id="41875"/>
    <lineage>
        <taxon>Eukaryota</taxon>
        <taxon>Viridiplantae</taxon>
        <taxon>Chlorophyta</taxon>
        <taxon>Mamiellophyceae</taxon>
        <taxon>Mamiellales</taxon>
        <taxon>Bathycoccaceae</taxon>
        <taxon>Bathycoccus</taxon>
    </lineage>
</organism>
<evidence type="ECO:0000313" key="2">
    <source>
        <dbReference type="EMBL" id="CCO17536.1"/>
    </source>
</evidence>
<feature type="compositionally biased region" description="Basic and acidic residues" evidence="1">
    <location>
        <begin position="82"/>
        <end position="101"/>
    </location>
</feature>
<name>K8EHP0_9CHLO</name>
<dbReference type="AlphaFoldDB" id="K8EHP0"/>
<dbReference type="RefSeq" id="XP_007511415.1">
    <property type="nucleotide sequence ID" value="XM_007511353.1"/>
</dbReference>
<accession>K8EHP0</accession>
<gene>
    <name evidence="2" type="ORF">Bathy08g03690</name>
</gene>
<protein>
    <submittedName>
        <fullName evidence="2">Uncharacterized protein</fullName>
    </submittedName>
</protein>
<feature type="compositionally biased region" description="Acidic residues" evidence="1">
    <location>
        <begin position="42"/>
        <end position="51"/>
    </location>
</feature>
<feature type="compositionally biased region" description="Low complexity" evidence="1">
    <location>
        <begin position="27"/>
        <end position="41"/>
    </location>
</feature>
<reference evidence="2 3" key="1">
    <citation type="submission" date="2011-10" db="EMBL/GenBank/DDBJ databases">
        <authorList>
            <person name="Genoscope - CEA"/>
        </authorList>
    </citation>
    <scope>NUCLEOTIDE SEQUENCE [LARGE SCALE GENOMIC DNA]</scope>
    <source>
        <strain evidence="2 3">RCC 1105</strain>
    </source>
</reference>
<feature type="region of interest" description="Disordered" evidence="1">
    <location>
        <begin position="82"/>
        <end position="108"/>
    </location>
</feature>
<dbReference type="KEGG" id="bpg:Bathy08g03690"/>
<evidence type="ECO:0000256" key="1">
    <source>
        <dbReference type="SAM" id="MobiDB-lite"/>
    </source>
</evidence>
<dbReference type="EMBL" id="FO082271">
    <property type="protein sequence ID" value="CCO17536.1"/>
    <property type="molecule type" value="Genomic_DNA"/>
</dbReference>
<keyword evidence="3" id="KW-1185">Reference proteome</keyword>
<dbReference type="Proteomes" id="UP000198341">
    <property type="component" value="Chromosome 8"/>
</dbReference>
<dbReference type="GeneID" id="19014348"/>
<sequence length="189" mass="21596">MRGKASSSRRKKRRVPEADDEEEEEGVVLSSSTTSGGTTTTSDDDEEEEEDVQKTKKKRRGKHPSRETIKCAFEQLCAAGKTEEDRKQHHHSEKDHDDEKKAGRRGKGGVMKGFSIQNLLEMCVKFGYQNWTVLDVENMIRAYELSEAKGEIIRINNHLDSKQNKDDVLLEVTEKGFREIVRKCGVREL</sequence>
<proteinExistence type="predicted"/>
<feature type="region of interest" description="Disordered" evidence="1">
    <location>
        <begin position="1"/>
        <end position="70"/>
    </location>
</feature>
<evidence type="ECO:0000313" key="3">
    <source>
        <dbReference type="Proteomes" id="UP000198341"/>
    </source>
</evidence>
<feature type="compositionally biased region" description="Basic residues" evidence="1">
    <location>
        <begin position="1"/>
        <end position="14"/>
    </location>
</feature>